<dbReference type="Gene3D" id="3.20.20.70">
    <property type="entry name" value="Aldolase class I"/>
    <property type="match status" value="1"/>
</dbReference>
<evidence type="ECO:0000313" key="4">
    <source>
        <dbReference type="EMBL" id="GAH75352.1"/>
    </source>
</evidence>
<dbReference type="PANTHER" id="PTHR43656">
    <property type="entry name" value="BINDING OXIDOREDUCTASE, PUTATIVE (AFU_ORTHOLOGUE AFUA_2G08260)-RELATED"/>
    <property type="match status" value="1"/>
</dbReference>
<keyword evidence="2" id="KW-0560">Oxidoreductase</keyword>
<dbReference type="PANTHER" id="PTHR43656:SF2">
    <property type="entry name" value="BINDING OXIDOREDUCTASE, PUTATIVE (AFU_ORTHOLOGUE AFUA_2G08260)-RELATED"/>
    <property type="match status" value="1"/>
</dbReference>
<reference evidence="4" key="1">
    <citation type="journal article" date="2014" name="Front. Microbiol.">
        <title>High frequency of phylogenetically diverse reductive dehalogenase-homologous genes in deep subseafloor sedimentary metagenomes.</title>
        <authorList>
            <person name="Kawai M."/>
            <person name="Futagami T."/>
            <person name="Toyoda A."/>
            <person name="Takaki Y."/>
            <person name="Nishi S."/>
            <person name="Hori S."/>
            <person name="Arai W."/>
            <person name="Tsubouchi T."/>
            <person name="Morono Y."/>
            <person name="Uchiyama I."/>
            <person name="Ito T."/>
            <person name="Fujiyama A."/>
            <person name="Inagaki F."/>
            <person name="Takami H."/>
        </authorList>
    </citation>
    <scope>NUCLEOTIDE SEQUENCE</scope>
    <source>
        <strain evidence="4">Expedition CK06-06</strain>
    </source>
</reference>
<evidence type="ECO:0000256" key="1">
    <source>
        <dbReference type="ARBA" id="ARBA00022630"/>
    </source>
</evidence>
<dbReference type="AlphaFoldDB" id="X1I0V9"/>
<gene>
    <name evidence="4" type="ORF">S03H2_47988</name>
</gene>
<proteinExistence type="predicted"/>
<feature type="non-terminal residue" evidence="4">
    <location>
        <position position="198"/>
    </location>
</feature>
<dbReference type="InterPro" id="IPR013785">
    <property type="entry name" value="Aldolase_TIM"/>
</dbReference>
<accession>X1I0V9</accession>
<keyword evidence="1" id="KW-0285">Flavoprotein</keyword>
<dbReference type="GO" id="GO:0016491">
    <property type="term" value="F:oxidoreductase activity"/>
    <property type="evidence" value="ECO:0007669"/>
    <property type="project" value="UniProtKB-KW"/>
</dbReference>
<sequence length="198" mass="22447">MTLQLRNEFIFAPIKLGYSDATGIITEKHLDFYRRRSKHIGAVTLEPLYMEPGLRELSTQLGIDNNNKLDGLKKMTNIIHSDGAKVISHLNHPGRMANPKIPGNYFWSSTDRACENEGAIPEKMNREMMEKVTNLFVESAKRAVVADFDLIELQLGHGYLLAQFISPAVNKRDDEYGGNFENRIRFPLEVAKAVREAI</sequence>
<evidence type="ECO:0000256" key="2">
    <source>
        <dbReference type="ARBA" id="ARBA00023002"/>
    </source>
</evidence>
<evidence type="ECO:0000259" key="3">
    <source>
        <dbReference type="Pfam" id="PF00724"/>
    </source>
</evidence>
<feature type="domain" description="NADH:flavin oxidoreductase/NADH oxidase N-terminal" evidence="3">
    <location>
        <begin position="4"/>
        <end position="198"/>
    </location>
</feature>
<dbReference type="SUPFAM" id="SSF51395">
    <property type="entry name" value="FMN-linked oxidoreductases"/>
    <property type="match status" value="1"/>
</dbReference>
<comment type="caution">
    <text evidence="4">The sequence shown here is derived from an EMBL/GenBank/DDBJ whole genome shotgun (WGS) entry which is preliminary data.</text>
</comment>
<dbReference type="EMBL" id="BARU01030218">
    <property type="protein sequence ID" value="GAH75352.1"/>
    <property type="molecule type" value="Genomic_DNA"/>
</dbReference>
<dbReference type="GO" id="GO:0010181">
    <property type="term" value="F:FMN binding"/>
    <property type="evidence" value="ECO:0007669"/>
    <property type="project" value="InterPro"/>
</dbReference>
<organism evidence="4">
    <name type="scientific">marine sediment metagenome</name>
    <dbReference type="NCBI Taxonomy" id="412755"/>
    <lineage>
        <taxon>unclassified sequences</taxon>
        <taxon>metagenomes</taxon>
        <taxon>ecological metagenomes</taxon>
    </lineage>
</organism>
<dbReference type="InterPro" id="IPR001155">
    <property type="entry name" value="OxRdtase_FMN_N"/>
</dbReference>
<dbReference type="InterPro" id="IPR051799">
    <property type="entry name" value="NADH_flavin_oxidoreductase"/>
</dbReference>
<dbReference type="Pfam" id="PF00724">
    <property type="entry name" value="Oxidored_FMN"/>
    <property type="match status" value="1"/>
</dbReference>
<protein>
    <recommendedName>
        <fullName evidence="3">NADH:flavin oxidoreductase/NADH oxidase N-terminal domain-containing protein</fullName>
    </recommendedName>
</protein>
<name>X1I0V9_9ZZZZ</name>